<name>A0A9K3E1J5_HELAN</name>
<reference evidence="1" key="1">
    <citation type="journal article" date="2017" name="Nature">
        <title>The sunflower genome provides insights into oil metabolism, flowering and Asterid evolution.</title>
        <authorList>
            <person name="Badouin H."/>
            <person name="Gouzy J."/>
            <person name="Grassa C.J."/>
            <person name="Murat F."/>
            <person name="Staton S.E."/>
            <person name="Cottret L."/>
            <person name="Lelandais-Briere C."/>
            <person name="Owens G.L."/>
            <person name="Carrere S."/>
            <person name="Mayjonade B."/>
            <person name="Legrand L."/>
            <person name="Gill N."/>
            <person name="Kane N.C."/>
            <person name="Bowers J.E."/>
            <person name="Hubner S."/>
            <person name="Bellec A."/>
            <person name="Berard A."/>
            <person name="Berges H."/>
            <person name="Blanchet N."/>
            <person name="Boniface M.C."/>
            <person name="Brunel D."/>
            <person name="Catrice O."/>
            <person name="Chaidir N."/>
            <person name="Claudel C."/>
            <person name="Donnadieu C."/>
            <person name="Faraut T."/>
            <person name="Fievet G."/>
            <person name="Helmstetter N."/>
            <person name="King M."/>
            <person name="Knapp S.J."/>
            <person name="Lai Z."/>
            <person name="Le Paslier M.C."/>
            <person name="Lippi Y."/>
            <person name="Lorenzon L."/>
            <person name="Mandel J.R."/>
            <person name="Marage G."/>
            <person name="Marchand G."/>
            <person name="Marquand E."/>
            <person name="Bret-Mestries E."/>
            <person name="Morien E."/>
            <person name="Nambeesan S."/>
            <person name="Nguyen T."/>
            <person name="Pegot-Espagnet P."/>
            <person name="Pouilly N."/>
            <person name="Raftis F."/>
            <person name="Sallet E."/>
            <person name="Schiex T."/>
            <person name="Thomas J."/>
            <person name="Vandecasteele C."/>
            <person name="Vares D."/>
            <person name="Vear F."/>
            <person name="Vautrin S."/>
            <person name="Crespi M."/>
            <person name="Mangin B."/>
            <person name="Burke J.M."/>
            <person name="Salse J."/>
            <person name="Munos S."/>
            <person name="Vincourt P."/>
            <person name="Rieseberg L.H."/>
            <person name="Langlade N.B."/>
        </authorList>
    </citation>
    <scope>NUCLEOTIDE SEQUENCE</scope>
    <source>
        <tissue evidence="1">Leaves</tissue>
    </source>
</reference>
<organism evidence="1 2">
    <name type="scientific">Helianthus annuus</name>
    <name type="common">Common sunflower</name>
    <dbReference type="NCBI Taxonomy" id="4232"/>
    <lineage>
        <taxon>Eukaryota</taxon>
        <taxon>Viridiplantae</taxon>
        <taxon>Streptophyta</taxon>
        <taxon>Embryophyta</taxon>
        <taxon>Tracheophyta</taxon>
        <taxon>Spermatophyta</taxon>
        <taxon>Magnoliopsida</taxon>
        <taxon>eudicotyledons</taxon>
        <taxon>Gunneridae</taxon>
        <taxon>Pentapetalae</taxon>
        <taxon>asterids</taxon>
        <taxon>campanulids</taxon>
        <taxon>Asterales</taxon>
        <taxon>Asteraceae</taxon>
        <taxon>Asteroideae</taxon>
        <taxon>Heliantheae alliance</taxon>
        <taxon>Heliantheae</taxon>
        <taxon>Helianthus</taxon>
    </lineage>
</organism>
<dbReference type="Proteomes" id="UP000215914">
    <property type="component" value="Unassembled WGS sequence"/>
</dbReference>
<dbReference type="AlphaFoldDB" id="A0A9K3E1J5"/>
<sequence>MISNSTTTSFISGLFLGSVSQHRCINRANDVRQFTGNVNS</sequence>
<accession>A0A9K3E1J5</accession>
<keyword evidence="2" id="KW-1185">Reference proteome</keyword>
<reference evidence="1" key="2">
    <citation type="submission" date="2020-06" db="EMBL/GenBank/DDBJ databases">
        <title>Helianthus annuus Genome sequencing and assembly Release 2.</title>
        <authorList>
            <person name="Gouzy J."/>
            <person name="Langlade N."/>
            <person name="Munos S."/>
        </authorList>
    </citation>
    <scope>NUCLEOTIDE SEQUENCE</scope>
    <source>
        <tissue evidence="1">Leaves</tissue>
    </source>
</reference>
<protein>
    <submittedName>
        <fullName evidence="1">Uncharacterized protein</fullName>
    </submittedName>
</protein>
<dbReference type="Gramene" id="mRNA:HanXRQr2_Chr15g0690471">
    <property type="protein sequence ID" value="mRNA:HanXRQr2_Chr15g0690471"/>
    <property type="gene ID" value="HanXRQr2_Chr15g0690471"/>
</dbReference>
<evidence type="ECO:0000313" key="1">
    <source>
        <dbReference type="EMBL" id="KAF5764301.1"/>
    </source>
</evidence>
<dbReference type="EMBL" id="MNCJ02000330">
    <property type="protein sequence ID" value="KAF5764301.1"/>
    <property type="molecule type" value="Genomic_DNA"/>
</dbReference>
<proteinExistence type="predicted"/>
<evidence type="ECO:0000313" key="2">
    <source>
        <dbReference type="Proteomes" id="UP000215914"/>
    </source>
</evidence>
<gene>
    <name evidence="1" type="ORF">HanXRQr2_Chr15g0690471</name>
</gene>
<comment type="caution">
    <text evidence="1">The sequence shown here is derived from an EMBL/GenBank/DDBJ whole genome shotgun (WGS) entry which is preliminary data.</text>
</comment>